<keyword evidence="2 4" id="KW-0808">Transferase</keyword>
<dbReference type="InterPro" id="IPR030374">
    <property type="entry name" value="PABS"/>
</dbReference>
<gene>
    <name evidence="6" type="ORF">KDN34_13785</name>
</gene>
<dbReference type="PROSITE" id="PS51006">
    <property type="entry name" value="PABS_2"/>
    <property type="match status" value="1"/>
</dbReference>
<evidence type="ECO:0000259" key="5">
    <source>
        <dbReference type="PROSITE" id="PS51006"/>
    </source>
</evidence>
<comment type="similarity">
    <text evidence="1">Belongs to the spermidine/spermine synthase family.</text>
</comment>
<organism evidence="6 7">
    <name type="scientific">Shewanella yunxiaonensis</name>
    <dbReference type="NCBI Taxonomy" id="2829809"/>
    <lineage>
        <taxon>Bacteria</taxon>
        <taxon>Pseudomonadati</taxon>
        <taxon>Pseudomonadota</taxon>
        <taxon>Gammaproteobacteria</taxon>
        <taxon>Alteromonadales</taxon>
        <taxon>Shewanellaceae</taxon>
        <taxon>Shewanella</taxon>
    </lineage>
</organism>
<protein>
    <submittedName>
        <fullName evidence="6">Spermidine synthase</fullName>
    </submittedName>
</protein>
<evidence type="ECO:0000256" key="2">
    <source>
        <dbReference type="ARBA" id="ARBA00022679"/>
    </source>
</evidence>
<evidence type="ECO:0000256" key="3">
    <source>
        <dbReference type="ARBA" id="ARBA00023115"/>
    </source>
</evidence>
<dbReference type="EMBL" id="CP073587">
    <property type="protein sequence ID" value="QUN05257.1"/>
    <property type="molecule type" value="Genomic_DNA"/>
</dbReference>
<keyword evidence="7" id="KW-1185">Reference proteome</keyword>
<dbReference type="Proteomes" id="UP000679575">
    <property type="component" value="Chromosome"/>
</dbReference>
<dbReference type="RefSeq" id="WP_212594292.1">
    <property type="nucleotide sequence ID" value="NZ_CP073587.1"/>
</dbReference>
<evidence type="ECO:0000256" key="1">
    <source>
        <dbReference type="ARBA" id="ARBA00007867"/>
    </source>
</evidence>
<evidence type="ECO:0000313" key="7">
    <source>
        <dbReference type="Proteomes" id="UP000679575"/>
    </source>
</evidence>
<evidence type="ECO:0000256" key="4">
    <source>
        <dbReference type="PROSITE-ProRule" id="PRU00354"/>
    </source>
</evidence>
<proteinExistence type="inferred from homology"/>
<dbReference type="SUPFAM" id="SSF53335">
    <property type="entry name" value="S-adenosyl-L-methionine-dependent methyltransferases"/>
    <property type="match status" value="1"/>
</dbReference>
<sequence>MREYRTLATAKDQWGSIFVLEDAEQRILAFGEHDEQSKLLKATPHIPKHTYLRAMLLALLFGQPRSVMVLGLGGGVLIHALRQFDAAIRITAIELRPAVIELCKRYFRLPLSKKLTLIEADALHYLAQSQHKRVDMLFCDLFDSEGIAAGALSTAFLQRCQQQLKADGVLILNCWKEHSRDAELLAKLQALFPSVYACLTGSGNWVVFATAKALPAGQVELKRQAMALSQKLGFDLQLSLNRFAEWQNVHF</sequence>
<dbReference type="Gene3D" id="3.40.50.150">
    <property type="entry name" value="Vaccinia Virus protein VP39"/>
    <property type="match status" value="1"/>
</dbReference>
<feature type="active site" description="Proton acceptor" evidence="4">
    <location>
        <position position="140"/>
    </location>
</feature>
<feature type="domain" description="PABS" evidence="5">
    <location>
        <begin position="1"/>
        <end position="229"/>
    </location>
</feature>
<dbReference type="InterPro" id="IPR029063">
    <property type="entry name" value="SAM-dependent_MTases_sf"/>
</dbReference>
<dbReference type="PANTHER" id="PTHR43317:SF1">
    <property type="entry name" value="THERMOSPERMINE SYNTHASE ACAULIS5"/>
    <property type="match status" value="1"/>
</dbReference>
<accession>A0ABX7YRI9</accession>
<evidence type="ECO:0000313" key="6">
    <source>
        <dbReference type="EMBL" id="QUN05257.1"/>
    </source>
</evidence>
<reference evidence="6 7" key="1">
    <citation type="submission" date="2021-04" db="EMBL/GenBank/DDBJ databases">
        <title>Novel species identification of genus Shewanella.</title>
        <authorList>
            <person name="Liu G."/>
        </authorList>
    </citation>
    <scope>NUCLEOTIDE SEQUENCE [LARGE SCALE GENOMIC DNA]</scope>
    <source>
        <strain evidence="6 7">FJAT-54481</strain>
    </source>
</reference>
<dbReference type="Pfam" id="PF01564">
    <property type="entry name" value="Spermine_synth"/>
    <property type="match status" value="1"/>
</dbReference>
<keyword evidence="3 4" id="KW-0620">Polyamine biosynthesis</keyword>
<name>A0ABX7YRI9_9GAMM</name>
<dbReference type="PANTHER" id="PTHR43317">
    <property type="entry name" value="THERMOSPERMINE SYNTHASE ACAULIS5"/>
    <property type="match status" value="1"/>
</dbReference>
<dbReference type="CDD" id="cd02440">
    <property type="entry name" value="AdoMet_MTases"/>
    <property type="match status" value="1"/>
</dbReference>